<name>A0ABN2TY72_9ACTN</name>
<proteinExistence type="predicted"/>
<organism evidence="1 2">
    <name type="scientific">Catenulispora yoronensis</name>
    <dbReference type="NCBI Taxonomy" id="450799"/>
    <lineage>
        <taxon>Bacteria</taxon>
        <taxon>Bacillati</taxon>
        <taxon>Actinomycetota</taxon>
        <taxon>Actinomycetes</taxon>
        <taxon>Catenulisporales</taxon>
        <taxon>Catenulisporaceae</taxon>
        <taxon>Catenulispora</taxon>
    </lineage>
</organism>
<comment type="caution">
    <text evidence="1">The sequence shown here is derived from an EMBL/GenBank/DDBJ whole genome shotgun (WGS) entry which is preliminary data.</text>
</comment>
<dbReference type="Pfam" id="PF13646">
    <property type="entry name" value="HEAT_2"/>
    <property type="match status" value="1"/>
</dbReference>
<reference evidence="1 2" key="1">
    <citation type="journal article" date="2019" name="Int. J. Syst. Evol. Microbiol.">
        <title>The Global Catalogue of Microorganisms (GCM) 10K type strain sequencing project: providing services to taxonomists for standard genome sequencing and annotation.</title>
        <authorList>
            <consortium name="The Broad Institute Genomics Platform"/>
            <consortium name="The Broad Institute Genome Sequencing Center for Infectious Disease"/>
            <person name="Wu L."/>
            <person name="Ma J."/>
        </authorList>
    </citation>
    <scope>NUCLEOTIDE SEQUENCE [LARGE SCALE GENOMIC DNA]</scope>
    <source>
        <strain evidence="1 2">JCM 16014</strain>
    </source>
</reference>
<evidence type="ECO:0008006" key="3">
    <source>
        <dbReference type="Google" id="ProtNLM"/>
    </source>
</evidence>
<sequence>MLAYEAVRAGVPGMRQLLADEDPYVRAATAYLLAWFPEDSADSVTALTALLRRESDSGVVINALIALGLLPGAPTATIAPYLSSDDDPIAWAAAAALVAADAVDATVIERLGAALGSDSSNKTGLLYRYGEFSRCASKCLAAITGDLVPLAIDTTIDAFSESSLTQMWAAAPAAIALAFQGTAPAHEPAFAELNPYQKRALRALVAAGPRPWRQNNKLGLLLKPLRVPHIYNDLRAYVESGVSMEAGRA</sequence>
<evidence type="ECO:0000313" key="1">
    <source>
        <dbReference type="EMBL" id="GAA2024206.1"/>
    </source>
</evidence>
<accession>A0ABN2TY72</accession>
<protein>
    <recommendedName>
        <fullName evidence="3">HEAT repeat domain-containing protein</fullName>
    </recommendedName>
</protein>
<dbReference type="Proteomes" id="UP001500751">
    <property type="component" value="Unassembled WGS sequence"/>
</dbReference>
<dbReference type="InterPro" id="IPR011989">
    <property type="entry name" value="ARM-like"/>
</dbReference>
<dbReference type="InterPro" id="IPR016024">
    <property type="entry name" value="ARM-type_fold"/>
</dbReference>
<dbReference type="EMBL" id="BAAAQN010000010">
    <property type="protein sequence ID" value="GAA2024206.1"/>
    <property type="molecule type" value="Genomic_DNA"/>
</dbReference>
<evidence type="ECO:0000313" key="2">
    <source>
        <dbReference type="Proteomes" id="UP001500751"/>
    </source>
</evidence>
<dbReference type="SUPFAM" id="SSF48371">
    <property type="entry name" value="ARM repeat"/>
    <property type="match status" value="1"/>
</dbReference>
<keyword evidence="2" id="KW-1185">Reference proteome</keyword>
<gene>
    <name evidence="1" type="ORF">GCM10009839_22470</name>
</gene>
<dbReference type="Gene3D" id="1.25.10.10">
    <property type="entry name" value="Leucine-rich Repeat Variant"/>
    <property type="match status" value="1"/>
</dbReference>